<evidence type="ECO:0000313" key="1">
    <source>
        <dbReference type="EMBL" id="NJC22637.1"/>
    </source>
</evidence>
<evidence type="ECO:0000313" key="2">
    <source>
        <dbReference type="Proteomes" id="UP000547458"/>
    </source>
</evidence>
<sequence length="281" mass="32261">MSIRRLQAASDFLRDSGRTERIIVTPADDSLLPLDFLYEPEESATLIVILHGALNRRRFELPRFEWRTTLERVRASKLYLCDTTVSQRSDMELGWYIGKEADNLTKRYADLVQQITVKCDYERVILVGSSGGGFGSLAMSRRIPQSCAVAFSPQTSIAAYHPNHRKVLSAVIFPQFTSFDQIEYEFAERINLRTLYRRTKELNFFRYVQNTGDRFHFEAHYAAFALSHGVDPETGGMTESGNGHFIAEKYEKGHAPPPRARFRGHIREAHRAYFGEDLKID</sequence>
<reference evidence="1 2" key="1">
    <citation type="submission" date="2020-03" db="EMBL/GenBank/DDBJ databases">
        <title>Sequencing the genomes of 1000 actinobacteria strains.</title>
        <authorList>
            <person name="Klenk H.-P."/>
        </authorList>
    </citation>
    <scope>NUCLEOTIDE SEQUENCE [LARGE SCALE GENOMIC DNA]</scope>
    <source>
        <strain evidence="1 2">DSM 16403</strain>
    </source>
</reference>
<dbReference type="AlphaFoldDB" id="A0A846RR46"/>
<organism evidence="1 2">
    <name type="scientific">Arthrobacter pigmenti</name>
    <dbReference type="NCBI Taxonomy" id="271432"/>
    <lineage>
        <taxon>Bacteria</taxon>
        <taxon>Bacillati</taxon>
        <taxon>Actinomycetota</taxon>
        <taxon>Actinomycetes</taxon>
        <taxon>Micrococcales</taxon>
        <taxon>Micrococcaceae</taxon>
        <taxon>Arthrobacter</taxon>
    </lineage>
</organism>
<dbReference type="EMBL" id="JAATJL010000001">
    <property type="protein sequence ID" value="NJC22637.1"/>
    <property type="molecule type" value="Genomic_DNA"/>
</dbReference>
<dbReference type="SUPFAM" id="SSF53474">
    <property type="entry name" value="alpha/beta-Hydrolases"/>
    <property type="match status" value="1"/>
</dbReference>
<dbReference type="Gene3D" id="3.40.50.1820">
    <property type="entry name" value="alpha/beta hydrolase"/>
    <property type="match status" value="1"/>
</dbReference>
<gene>
    <name evidence="1" type="ORF">BJ994_001713</name>
</gene>
<proteinExistence type="predicted"/>
<name>A0A846RR46_9MICC</name>
<dbReference type="InterPro" id="IPR029058">
    <property type="entry name" value="AB_hydrolase_fold"/>
</dbReference>
<comment type="caution">
    <text evidence="1">The sequence shown here is derived from an EMBL/GenBank/DDBJ whole genome shotgun (WGS) entry which is preliminary data.</text>
</comment>
<accession>A0A846RR46</accession>
<dbReference type="Proteomes" id="UP000547458">
    <property type="component" value="Unassembled WGS sequence"/>
</dbReference>
<keyword evidence="2" id="KW-1185">Reference proteome</keyword>
<protein>
    <submittedName>
        <fullName evidence="1">Pimeloyl-ACP methyl ester carboxylesterase</fullName>
    </submittedName>
</protein>